<evidence type="ECO:0000256" key="1">
    <source>
        <dbReference type="ARBA" id="ARBA00004613"/>
    </source>
</evidence>
<feature type="non-terminal residue" evidence="10">
    <location>
        <position position="1"/>
    </location>
</feature>
<dbReference type="CDD" id="cd02120">
    <property type="entry name" value="PA_subtilisin_like"/>
    <property type="match status" value="1"/>
</dbReference>
<dbReference type="InterPro" id="IPR023828">
    <property type="entry name" value="Peptidase_S8_Ser-AS"/>
</dbReference>
<dbReference type="InterPro" id="IPR036852">
    <property type="entry name" value="Peptidase_S8/S53_dom_sf"/>
</dbReference>
<keyword evidence="11" id="KW-1185">Reference proteome</keyword>
<keyword evidence="6" id="KW-0720">Serine protease</keyword>
<evidence type="ECO:0000256" key="6">
    <source>
        <dbReference type="ARBA" id="ARBA00022825"/>
    </source>
</evidence>
<evidence type="ECO:0000256" key="7">
    <source>
        <dbReference type="PROSITE-ProRule" id="PRU01240"/>
    </source>
</evidence>
<dbReference type="Pfam" id="PF17766">
    <property type="entry name" value="fn3_6"/>
    <property type="match status" value="1"/>
</dbReference>
<evidence type="ECO:0000313" key="10">
    <source>
        <dbReference type="EMBL" id="PON91080.1"/>
    </source>
</evidence>
<reference evidence="11" key="1">
    <citation type="submission" date="2016-06" db="EMBL/GenBank/DDBJ databases">
        <title>Parallel loss of symbiosis genes in relatives of nitrogen-fixing non-legume Parasponia.</title>
        <authorList>
            <person name="Van Velzen R."/>
            <person name="Holmer R."/>
            <person name="Bu F."/>
            <person name="Rutten L."/>
            <person name="Van Zeijl A."/>
            <person name="Liu W."/>
            <person name="Santuari L."/>
            <person name="Cao Q."/>
            <person name="Sharma T."/>
            <person name="Shen D."/>
            <person name="Roswanjaya Y."/>
            <person name="Wardhani T."/>
            <person name="Kalhor M.S."/>
            <person name="Jansen J."/>
            <person name="Van den Hoogen J."/>
            <person name="Gungor B."/>
            <person name="Hartog M."/>
            <person name="Hontelez J."/>
            <person name="Verver J."/>
            <person name="Yang W.-C."/>
            <person name="Schijlen E."/>
            <person name="Repin R."/>
            <person name="Schilthuizen M."/>
            <person name="Schranz E."/>
            <person name="Heidstra R."/>
            <person name="Miyata K."/>
            <person name="Fedorova E."/>
            <person name="Kohlen W."/>
            <person name="Bisseling T."/>
            <person name="Smit S."/>
            <person name="Geurts R."/>
        </authorList>
    </citation>
    <scope>NUCLEOTIDE SEQUENCE [LARGE SCALE GENOMIC DNA]</scope>
    <source>
        <strain evidence="11">cv. RG33-2</strain>
    </source>
</reference>
<keyword evidence="5" id="KW-0378">Hydrolase</keyword>
<evidence type="ECO:0000313" key="11">
    <source>
        <dbReference type="Proteomes" id="UP000237000"/>
    </source>
</evidence>
<dbReference type="GO" id="GO:0004252">
    <property type="term" value="F:serine-type endopeptidase activity"/>
    <property type="evidence" value="ECO:0007669"/>
    <property type="project" value="InterPro"/>
</dbReference>
<name>A0A2P5EZW4_TREOI</name>
<comment type="caution">
    <text evidence="7">Lacks conserved residue(s) required for the propagation of feature annotation.</text>
</comment>
<evidence type="ECO:0000256" key="2">
    <source>
        <dbReference type="ARBA" id="ARBA00011073"/>
    </source>
</evidence>
<dbReference type="PANTHER" id="PTHR10795">
    <property type="entry name" value="PROPROTEIN CONVERTASE SUBTILISIN/KEXIN"/>
    <property type="match status" value="1"/>
</dbReference>
<protein>
    <submittedName>
        <fullName evidence="10">Peptidase S8, subtilisin-related</fullName>
    </submittedName>
</protein>
<keyword evidence="3" id="KW-0645">Protease</keyword>
<sequence>RRWHCHRDFRSNVAWNLSIDLSRKRRATKADTVGTIDRDFPGYVTLGNGETFKGVESMYKGKPLSDGLIPIIYAENEFDSREGFRENSDLQSGKELVTDSDFVPSVAVSLKTGNKIKGYLNSVSNPTANIVLIGTKLGVQPSPIVAAFSSGPNVITPEILKSDVLAPGVNILAGWSGAIRPTKLDQDKRRVSFNIISGTSMACPHVTGLAALVKSVHPEWSPAAIKSALMTTAYSTYKNGETIQDVVTGSLATPFDYGSRHVDPVAALDPGLVYDITVEDYIRFLCASNYTKKQIKTVTKRNINCNYAERKYSVGDLNYPSFAVPLRHGGDNGPKTVDSVNISVKTESLIFNEANERLTYTVTFTAGSMTKGTTRFACLEWSDGKHVVGSPITFSWS</sequence>
<feature type="domain" description="Peptidase S8/S53" evidence="8">
    <location>
        <begin position="114"/>
        <end position="238"/>
    </location>
</feature>
<dbReference type="Gene3D" id="2.60.40.2310">
    <property type="match status" value="2"/>
</dbReference>
<dbReference type="GO" id="GO:0005576">
    <property type="term" value="C:extracellular region"/>
    <property type="evidence" value="ECO:0007669"/>
    <property type="project" value="UniProtKB-SubCell"/>
</dbReference>
<evidence type="ECO:0000259" key="9">
    <source>
        <dbReference type="Pfam" id="PF17766"/>
    </source>
</evidence>
<evidence type="ECO:0000256" key="5">
    <source>
        <dbReference type="ARBA" id="ARBA00022801"/>
    </source>
</evidence>
<gene>
    <name evidence="10" type="ORF">TorRG33x02_131110</name>
</gene>
<dbReference type="Proteomes" id="UP000237000">
    <property type="component" value="Unassembled WGS sequence"/>
</dbReference>
<dbReference type="InterPro" id="IPR045051">
    <property type="entry name" value="SBT"/>
</dbReference>
<evidence type="ECO:0000256" key="4">
    <source>
        <dbReference type="ARBA" id="ARBA00022729"/>
    </source>
</evidence>
<dbReference type="InParanoid" id="A0A2P5EZW4"/>
<dbReference type="STRING" id="63057.A0A2P5EZW4"/>
<dbReference type="EMBL" id="JXTC01000077">
    <property type="protein sequence ID" value="PON91080.1"/>
    <property type="molecule type" value="Genomic_DNA"/>
</dbReference>
<dbReference type="InterPro" id="IPR000209">
    <property type="entry name" value="Peptidase_S8/S53_dom"/>
</dbReference>
<comment type="caution">
    <text evidence="10">The sequence shown here is derived from an EMBL/GenBank/DDBJ whole genome shotgun (WGS) entry which is preliminary data.</text>
</comment>
<comment type="similarity">
    <text evidence="2 7">Belongs to the peptidase S8 family.</text>
</comment>
<keyword evidence="4" id="KW-0732">Signal</keyword>
<accession>A0A2P5EZW4</accession>
<proteinExistence type="inferred from homology"/>
<dbReference type="AlphaFoldDB" id="A0A2P5EZW4"/>
<evidence type="ECO:0000256" key="3">
    <source>
        <dbReference type="ARBA" id="ARBA00022670"/>
    </source>
</evidence>
<dbReference type="PROSITE" id="PS51892">
    <property type="entry name" value="SUBTILASE"/>
    <property type="match status" value="1"/>
</dbReference>
<dbReference type="Pfam" id="PF00082">
    <property type="entry name" value="Peptidase_S8"/>
    <property type="match status" value="1"/>
</dbReference>
<dbReference type="SUPFAM" id="SSF52743">
    <property type="entry name" value="Subtilisin-like"/>
    <property type="match status" value="1"/>
</dbReference>
<dbReference type="Gene3D" id="3.50.30.30">
    <property type="match status" value="2"/>
</dbReference>
<comment type="subcellular location">
    <subcellularLocation>
        <location evidence="1">Secreted</location>
    </subcellularLocation>
</comment>
<dbReference type="InterPro" id="IPR041469">
    <property type="entry name" value="Subtilisin-like_FN3"/>
</dbReference>
<dbReference type="Gene3D" id="3.40.50.200">
    <property type="entry name" value="Peptidase S8/S53 domain"/>
    <property type="match status" value="1"/>
</dbReference>
<feature type="domain" description="Subtilisin-like protease fibronectin type-III" evidence="9">
    <location>
        <begin position="337"/>
        <end position="393"/>
    </location>
</feature>
<dbReference type="GO" id="GO:0006508">
    <property type="term" value="P:proteolysis"/>
    <property type="evidence" value="ECO:0007669"/>
    <property type="project" value="UniProtKB-KW"/>
</dbReference>
<evidence type="ECO:0000259" key="8">
    <source>
        <dbReference type="Pfam" id="PF00082"/>
    </source>
</evidence>
<dbReference type="OrthoDB" id="206201at2759"/>
<dbReference type="PROSITE" id="PS00138">
    <property type="entry name" value="SUBTILASE_SER"/>
    <property type="match status" value="1"/>
</dbReference>
<organism evidence="10 11">
    <name type="scientific">Trema orientale</name>
    <name type="common">Charcoal tree</name>
    <name type="synonym">Celtis orientalis</name>
    <dbReference type="NCBI Taxonomy" id="63057"/>
    <lineage>
        <taxon>Eukaryota</taxon>
        <taxon>Viridiplantae</taxon>
        <taxon>Streptophyta</taxon>
        <taxon>Embryophyta</taxon>
        <taxon>Tracheophyta</taxon>
        <taxon>Spermatophyta</taxon>
        <taxon>Magnoliopsida</taxon>
        <taxon>eudicotyledons</taxon>
        <taxon>Gunneridae</taxon>
        <taxon>Pentapetalae</taxon>
        <taxon>rosids</taxon>
        <taxon>fabids</taxon>
        <taxon>Rosales</taxon>
        <taxon>Cannabaceae</taxon>
        <taxon>Trema</taxon>
    </lineage>
</organism>